<feature type="region of interest" description="Disordered" evidence="1">
    <location>
        <begin position="1"/>
        <end position="54"/>
    </location>
</feature>
<accession>A0A928VL59</accession>
<dbReference type="InterPro" id="IPR010982">
    <property type="entry name" value="Lambda_DNA-bd_dom_sf"/>
</dbReference>
<proteinExistence type="predicted"/>
<dbReference type="InterPro" id="IPR001387">
    <property type="entry name" value="Cro/C1-type_HTH"/>
</dbReference>
<dbReference type="EMBL" id="JADEXQ010000021">
    <property type="protein sequence ID" value="MBE9029753.1"/>
    <property type="molecule type" value="Genomic_DNA"/>
</dbReference>
<evidence type="ECO:0000259" key="2">
    <source>
        <dbReference type="PROSITE" id="PS50943"/>
    </source>
</evidence>
<comment type="caution">
    <text evidence="3">The sequence shown here is derived from an EMBL/GenBank/DDBJ whole genome shotgun (WGS) entry which is preliminary data.</text>
</comment>
<dbReference type="Proteomes" id="UP000625316">
    <property type="component" value="Unassembled WGS sequence"/>
</dbReference>
<keyword evidence="4" id="KW-1185">Reference proteome</keyword>
<evidence type="ECO:0000313" key="4">
    <source>
        <dbReference type="Proteomes" id="UP000625316"/>
    </source>
</evidence>
<protein>
    <submittedName>
        <fullName evidence="3">Helix-turn-helix transcriptional regulator</fullName>
    </submittedName>
</protein>
<reference evidence="3" key="1">
    <citation type="submission" date="2020-10" db="EMBL/GenBank/DDBJ databases">
        <authorList>
            <person name="Castelo-Branco R."/>
            <person name="Eusebio N."/>
            <person name="Adriana R."/>
            <person name="Vieira A."/>
            <person name="Brugerolle De Fraissinette N."/>
            <person name="Rezende De Castro R."/>
            <person name="Schneider M.P."/>
            <person name="Vasconcelos V."/>
            <person name="Leao P.N."/>
        </authorList>
    </citation>
    <scope>NUCLEOTIDE SEQUENCE</scope>
    <source>
        <strain evidence="3">LEGE 11480</strain>
    </source>
</reference>
<feature type="compositionally biased region" description="Polar residues" evidence="1">
    <location>
        <begin position="23"/>
        <end position="34"/>
    </location>
</feature>
<feature type="compositionally biased region" description="Basic and acidic residues" evidence="1">
    <location>
        <begin position="36"/>
        <end position="54"/>
    </location>
</feature>
<dbReference type="PROSITE" id="PS50943">
    <property type="entry name" value="HTH_CROC1"/>
    <property type="match status" value="1"/>
</dbReference>
<feature type="domain" description="HTH cro/C1-type" evidence="2">
    <location>
        <begin position="440"/>
        <end position="494"/>
    </location>
</feature>
<dbReference type="GO" id="GO:0003677">
    <property type="term" value="F:DNA binding"/>
    <property type="evidence" value="ECO:0007669"/>
    <property type="project" value="InterPro"/>
</dbReference>
<evidence type="ECO:0000256" key="1">
    <source>
        <dbReference type="SAM" id="MobiDB-lite"/>
    </source>
</evidence>
<dbReference type="SUPFAM" id="SSF47413">
    <property type="entry name" value="lambda repressor-like DNA-binding domains"/>
    <property type="match status" value="1"/>
</dbReference>
<dbReference type="RefSeq" id="WP_264324572.1">
    <property type="nucleotide sequence ID" value="NZ_JADEXQ010000021.1"/>
</dbReference>
<name>A0A928VL59_9CYAN</name>
<evidence type="ECO:0000313" key="3">
    <source>
        <dbReference type="EMBL" id="MBE9029753.1"/>
    </source>
</evidence>
<dbReference type="CDD" id="cd00093">
    <property type="entry name" value="HTH_XRE"/>
    <property type="match status" value="1"/>
</dbReference>
<gene>
    <name evidence="3" type="ORF">IQ266_08440</name>
</gene>
<organism evidence="3 4">
    <name type="scientific">Romeriopsis navalis LEGE 11480</name>
    <dbReference type="NCBI Taxonomy" id="2777977"/>
    <lineage>
        <taxon>Bacteria</taxon>
        <taxon>Bacillati</taxon>
        <taxon>Cyanobacteriota</taxon>
        <taxon>Cyanophyceae</taxon>
        <taxon>Leptolyngbyales</taxon>
        <taxon>Leptolyngbyaceae</taxon>
        <taxon>Romeriopsis</taxon>
        <taxon>Romeriopsis navalis</taxon>
    </lineage>
</organism>
<dbReference type="AlphaFoldDB" id="A0A928VL59"/>
<sequence>MKPDKEPESSANNPPQPGESPETAANSDWQTSVQKIYDRKHQERQPFKEGDPKQYRQAAAEIKARQLKEGTPQDLILNDGLIDDSTPIVSGDYTPLSLPSPRGSYPYWRQITGTTFLEHEIVKGDANSQRVDFVFAKVAWQILQQFGIEAAYVFLLLTTRLVKASDPWEEIVELSTTDLLRLNIWERDRDISLGKRLRLAGNWFELVCNLSLLVSQIDGEKSRFTALRIPFWVLEEMEYGGSITHAIGGFQPEEAQDLTVRVGLGLWTEQFVAATDSEKQAGLAQFGHQAESILQINPTRKPLTAKLAILLLLLDRLDTHESPFYAVGAILEQVESKAALIEIHRRKDRRNTEFSRWNTTLHSLQKLGWRIEFDPETYPIYFQPAWYQPDGSPPQMDSEAAQWVDEWLQAQIRITPPQLVAQAPALVDLPLTERFTGKNLAQALEISGLSRSKLAEHLHLDRSMVTYWIKGARLIQPRHREQICELLGDELAQVIAS</sequence>